<dbReference type="AlphaFoldDB" id="A0A2S4V9X4"/>
<name>A0A2S4V9X4_9BASI</name>
<evidence type="ECO:0008006" key="3">
    <source>
        <dbReference type="Google" id="ProtNLM"/>
    </source>
</evidence>
<sequence length="436" mass="49338">MQDGINFLIKALLIMKSANESCSSEDTIKARKLFDIPKTPSNRSLEYSPRVACSRTSDSYDKDTHGIIPKRKGNCEVLQLIKRALPTSRSTLTRNQYPLENCRAMAKITDLPLEVLQVIFHHFSLSLYKAEKAEKEEAEFLDSDRTSEDEISFRASGIDEQAYLPTYHHLAAHRVGCLRLVCRRWAKFLYDTMYFGLTFYSTSQAVAFAKYARKNPQCLRRIKCRYLMFHNVPEAITYKAMRMENEAPRGLPAITHLIATAWYYDLVGLSKALRPTLKVLSLEDNSYAIDSHALEPVYSNLEEVLEGLEVSNLHFLPSALDITFPQLRVFAVCSVGDLHTFITETLSRKMFTQSPIEILAIGRHVAAKGPQPTFPADPFGNLPKLKTVVFTNEKYSPAQLLLGACKARGVRCVYLDHPHGQISELMVSPIIPHFLS</sequence>
<accession>A0A2S4V9X4</accession>
<reference evidence="2" key="3">
    <citation type="journal article" date="2018" name="Mol. Plant Microbe Interact.">
        <title>Genome sequence resources for the wheat stripe rust pathogen (Puccinia striiformis f. sp. tritici) and the barley stripe rust pathogen (Puccinia striiformis f. sp. hordei).</title>
        <authorList>
            <person name="Xia C."/>
            <person name="Wang M."/>
            <person name="Yin C."/>
            <person name="Cornejo O.E."/>
            <person name="Hulbert S.H."/>
            <person name="Chen X."/>
        </authorList>
    </citation>
    <scope>NUCLEOTIDE SEQUENCE [LARGE SCALE GENOMIC DNA]</scope>
    <source>
        <strain evidence="2">93TX-2</strain>
    </source>
</reference>
<dbReference type="VEuPathDB" id="FungiDB:PSHT_10442"/>
<reference evidence="2" key="2">
    <citation type="journal article" date="2018" name="BMC Genomics">
        <title>Genomic insights into host adaptation between the wheat stripe rust pathogen (Puccinia striiformis f. sp. tritici) and the barley stripe rust pathogen (Puccinia striiformis f. sp. hordei).</title>
        <authorList>
            <person name="Xia C."/>
            <person name="Wang M."/>
            <person name="Yin C."/>
            <person name="Cornejo O.E."/>
            <person name="Hulbert S.H."/>
            <person name="Chen X."/>
        </authorList>
    </citation>
    <scope>NUCLEOTIDE SEQUENCE [LARGE SCALE GENOMIC DNA]</scope>
    <source>
        <strain evidence="2">93TX-2</strain>
    </source>
</reference>
<keyword evidence="2" id="KW-1185">Reference proteome</keyword>
<dbReference type="VEuPathDB" id="FungiDB:PSTT_02006"/>
<gene>
    <name evidence="1" type="ORF">PSHT_10442</name>
</gene>
<organism evidence="1 2">
    <name type="scientific">Puccinia striiformis</name>
    <dbReference type="NCBI Taxonomy" id="27350"/>
    <lineage>
        <taxon>Eukaryota</taxon>
        <taxon>Fungi</taxon>
        <taxon>Dikarya</taxon>
        <taxon>Basidiomycota</taxon>
        <taxon>Pucciniomycotina</taxon>
        <taxon>Pucciniomycetes</taxon>
        <taxon>Pucciniales</taxon>
        <taxon>Pucciniaceae</taxon>
        <taxon>Puccinia</taxon>
    </lineage>
</organism>
<protein>
    <recommendedName>
        <fullName evidence="3">F-box domain-containing protein</fullName>
    </recommendedName>
</protein>
<evidence type="ECO:0000313" key="1">
    <source>
        <dbReference type="EMBL" id="POW06240.1"/>
    </source>
</evidence>
<comment type="caution">
    <text evidence="1">The sequence shown here is derived from an EMBL/GenBank/DDBJ whole genome shotgun (WGS) entry which is preliminary data.</text>
</comment>
<dbReference type="Proteomes" id="UP000238274">
    <property type="component" value="Unassembled WGS sequence"/>
</dbReference>
<reference evidence="1 2" key="1">
    <citation type="submission" date="2017-12" db="EMBL/GenBank/DDBJ databases">
        <title>Gene loss provides genomic basis for host adaptation in cereal stripe rust fungi.</title>
        <authorList>
            <person name="Xia C."/>
        </authorList>
    </citation>
    <scope>NUCLEOTIDE SEQUENCE [LARGE SCALE GENOMIC DNA]</scope>
    <source>
        <strain evidence="1 2">93TX-2</strain>
    </source>
</reference>
<dbReference type="EMBL" id="PKSM01000161">
    <property type="protein sequence ID" value="POW06240.1"/>
    <property type="molecule type" value="Genomic_DNA"/>
</dbReference>
<proteinExistence type="predicted"/>
<evidence type="ECO:0000313" key="2">
    <source>
        <dbReference type="Proteomes" id="UP000238274"/>
    </source>
</evidence>